<sequence>MNYNDKSLSALTLGQDTDYKSCYDPNLLHAVPRQLNRDQLGITEKQPFTEGSDIWTLYELSWLNSNGIPQVAIADVWLDFKSENLIESKSFKLYLNSFNQTKFDSIEQVEQRLQTDLSQCASGKILVKIRKLSDYNQQQIAQFEGENIDEQSIEVSDYQFSNLYLKDIAEGEVCEETLVSHLLKSNCLITNQPDWGSLQIRYVGKKLNREKLLRYIISFREHNEFHEQCVERIFCDLMQFAQPEKLTVYARYTRRGGLDINPFRSNFEAVPENYRLARQ</sequence>
<reference evidence="10" key="1">
    <citation type="submission" date="2016-10" db="EMBL/GenBank/DDBJ databases">
        <authorList>
            <person name="de Groot N.N."/>
        </authorList>
    </citation>
    <scope>NUCLEOTIDE SEQUENCE [LARGE SCALE GENOMIC DNA]</scope>
    <source>
        <strain evidence="10">DSM 24204</strain>
    </source>
</reference>
<dbReference type="GeneID" id="83544754"/>
<evidence type="ECO:0000313" key="8">
    <source>
        <dbReference type="EMBL" id="MDP8172398.1"/>
    </source>
</evidence>
<dbReference type="InterPro" id="IPR029500">
    <property type="entry name" value="QueF"/>
</dbReference>
<keyword evidence="1 5" id="KW-0963">Cytoplasm</keyword>
<dbReference type="Pfam" id="PF14819">
    <property type="entry name" value="QueF_N"/>
    <property type="match status" value="1"/>
</dbReference>
<dbReference type="GO" id="GO:0008616">
    <property type="term" value="P:tRNA queuosine(34) biosynthetic process"/>
    <property type="evidence" value="ECO:0007669"/>
    <property type="project" value="UniProtKB-UniRule"/>
</dbReference>
<feature type="binding site" evidence="5">
    <location>
        <begin position="88"/>
        <end position="89"/>
    </location>
    <ligand>
        <name>NADPH</name>
        <dbReference type="ChEBI" id="CHEBI:57783"/>
    </ligand>
</feature>
<dbReference type="SUPFAM" id="SSF55620">
    <property type="entry name" value="Tetrahydrobiopterin biosynthesis enzymes-like"/>
    <property type="match status" value="1"/>
</dbReference>
<comment type="subunit">
    <text evidence="5">Homodimer.</text>
</comment>
<evidence type="ECO:0000256" key="2">
    <source>
        <dbReference type="ARBA" id="ARBA00022785"/>
    </source>
</evidence>
<dbReference type="InterPro" id="IPR050084">
    <property type="entry name" value="NADPH_dep_7-cyano-7-deazaG_red"/>
</dbReference>
<dbReference type="Proteomes" id="UP000198883">
    <property type="component" value="Unassembled WGS sequence"/>
</dbReference>
<comment type="function">
    <text evidence="5">Catalyzes the NADPH-dependent reduction of 7-cyano-7-deazaguanine (preQ0) to 7-aminomethyl-7-deazaguanine (preQ1).</text>
</comment>
<evidence type="ECO:0000256" key="1">
    <source>
        <dbReference type="ARBA" id="ARBA00022490"/>
    </source>
</evidence>
<gene>
    <name evidence="5 7" type="primary">queF</name>
    <name evidence="7" type="ORF">QJT92_01885</name>
    <name evidence="8" type="ORF">QJU93_03385</name>
    <name evidence="9" type="ORF">QJU97_07390</name>
    <name evidence="10" type="ORF">SAMN05444853_10199</name>
</gene>
<evidence type="ECO:0000256" key="3">
    <source>
        <dbReference type="ARBA" id="ARBA00022857"/>
    </source>
</evidence>
<dbReference type="Proteomes" id="UP001236239">
    <property type="component" value="Unassembled WGS sequence"/>
</dbReference>
<dbReference type="GO" id="GO:0005737">
    <property type="term" value="C:cytoplasm"/>
    <property type="evidence" value="ECO:0007669"/>
    <property type="project" value="UniProtKB-SubCell"/>
</dbReference>
<feature type="binding site" evidence="5">
    <location>
        <begin position="86"/>
        <end position="88"/>
    </location>
    <ligand>
        <name>substrate</name>
    </ligand>
</feature>
<dbReference type="EMBL" id="JASAVS010000002">
    <property type="protein sequence ID" value="MDP8084684.1"/>
    <property type="molecule type" value="Genomic_DNA"/>
</dbReference>
<evidence type="ECO:0000259" key="6">
    <source>
        <dbReference type="Pfam" id="PF14819"/>
    </source>
</evidence>
<dbReference type="InterPro" id="IPR043133">
    <property type="entry name" value="GTP-CH-I_C/QueF"/>
</dbReference>
<dbReference type="EMBL" id="FOBN01000001">
    <property type="protein sequence ID" value="SEL90268.1"/>
    <property type="molecule type" value="Genomic_DNA"/>
</dbReference>
<dbReference type="Proteomes" id="UP001224812">
    <property type="component" value="Unassembled WGS sequence"/>
</dbReference>
<reference evidence="7 12" key="3">
    <citation type="journal article" date="2023" name="Front. Microbiol.">
        <title>Phylogeography and host specificity of Pasteurellaceae pathogenic to sea-farmed fish in the north-east Atlantic.</title>
        <authorList>
            <person name="Gulla S."/>
            <person name="Colquhoun D.J."/>
            <person name="Olsen A.B."/>
            <person name="Spilsberg B."/>
            <person name="Lagesen K."/>
            <person name="Aakesson C.P."/>
            <person name="Strom S."/>
            <person name="Manji F."/>
            <person name="Birkbeck T.H."/>
            <person name="Nilsen H.K."/>
        </authorList>
    </citation>
    <scope>NUCLEOTIDE SEQUENCE [LARGE SCALE GENOMIC DNA]</scope>
    <source>
        <strain evidence="7 12">VIO11850</strain>
    </source>
</reference>
<dbReference type="RefSeq" id="WP_090919436.1">
    <property type="nucleotide sequence ID" value="NZ_CP016180.1"/>
</dbReference>
<comment type="similarity">
    <text evidence="5">Belongs to the GTP cyclohydrolase I family. QueF type 2 subfamily.</text>
</comment>
<feature type="active site" description="Thioimide intermediate" evidence="5">
    <location>
        <position position="187"/>
    </location>
</feature>
<evidence type="ECO:0000256" key="4">
    <source>
        <dbReference type="ARBA" id="ARBA00023002"/>
    </source>
</evidence>
<keyword evidence="3 5" id="KW-0521">NADP</keyword>
<evidence type="ECO:0000313" key="7">
    <source>
        <dbReference type="EMBL" id="MDP8084684.1"/>
    </source>
</evidence>
<dbReference type="AlphaFoldDB" id="A0A1H7U0P4"/>
<accession>A0A1H7U0P4</accession>
<dbReference type="NCBIfam" id="TIGR03138">
    <property type="entry name" value="QueF"/>
    <property type="match status" value="1"/>
</dbReference>
<dbReference type="Gene3D" id="3.30.1130.10">
    <property type="match status" value="2"/>
</dbReference>
<evidence type="ECO:0000313" key="11">
    <source>
        <dbReference type="Proteomes" id="UP000198883"/>
    </source>
</evidence>
<dbReference type="GO" id="GO:0033739">
    <property type="term" value="F:preQ1 synthase activity"/>
    <property type="evidence" value="ECO:0007669"/>
    <property type="project" value="UniProtKB-UniRule"/>
</dbReference>
<feature type="binding site" evidence="5">
    <location>
        <begin position="226"/>
        <end position="227"/>
    </location>
    <ligand>
        <name>substrate</name>
    </ligand>
</feature>
<evidence type="ECO:0000313" key="10">
    <source>
        <dbReference type="EMBL" id="SEL90268.1"/>
    </source>
</evidence>
<name>A0A1H7U0P4_9PAST</name>
<dbReference type="EC" id="1.7.1.13" evidence="5"/>
<dbReference type="EMBL" id="JASAYT010000022">
    <property type="protein sequence ID" value="MDP8175277.1"/>
    <property type="molecule type" value="Genomic_DNA"/>
</dbReference>
<dbReference type="OrthoDB" id="9789995at2"/>
<dbReference type="EMBL" id="JASAYQ010000004">
    <property type="protein sequence ID" value="MDP8172398.1"/>
    <property type="molecule type" value="Genomic_DNA"/>
</dbReference>
<dbReference type="PANTHER" id="PTHR34354:SF1">
    <property type="entry name" value="NADPH-DEPENDENT 7-CYANO-7-DEAZAGUANINE REDUCTASE"/>
    <property type="match status" value="1"/>
</dbReference>
<dbReference type="InterPro" id="IPR016428">
    <property type="entry name" value="QueF_type2"/>
</dbReference>
<dbReference type="PANTHER" id="PTHR34354">
    <property type="entry name" value="NADPH-DEPENDENT 7-CYANO-7-DEAZAGUANINE REDUCTASE"/>
    <property type="match status" value="1"/>
</dbReference>
<comment type="subcellular location">
    <subcellularLocation>
        <location evidence="5">Cytoplasm</location>
    </subcellularLocation>
</comment>
<reference evidence="8" key="4">
    <citation type="journal article" date="2023" name="Front. Microbiol.">
        <title>Phylogeography and host specificity of Pasteurellaceae pathogenic to sea-farmed fish in the north-east Atlantic.</title>
        <authorList>
            <person name="Gulla S."/>
            <person name="Colquhoun D.J."/>
            <person name="Olsen A.B."/>
            <person name="Spilsberg B."/>
            <person name="Lagesen K."/>
            <person name="Aakesson C.P."/>
            <person name="Strom S."/>
            <person name="Manji F."/>
            <person name="Birkbeck T.H."/>
            <person name="Nilsen H.K."/>
        </authorList>
    </citation>
    <scope>NUCLEOTIDE SEQUENCE</scope>
    <source>
        <strain evidence="9">98B1</strain>
        <strain evidence="8">TW16_20</strain>
    </source>
</reference>
<proteinExistence type="inferred from homology"/>
<comment type="pathway">
    <text evidence="5">tRNA modification; tRNA-queuosine biosynthesis.</text>
</comment>
<evidence type="ECO:0000256" key="5">
    <source>
        <dbReference type="HAMAP-Rule" id="MF_00817"/>
    </source>
</evidence>
<dbReference type="UniPathway" id="UPA00392"/>
<feature type="domain" description="NADPH-dependent 7-cyano-7-deazaguanine reductase N-terminal" evidence="6">
    <location>
        <begin position="19"/>
        <end position="129"/>
    </location>
</feature>
<feature type="binding site" evidence="5">
    <location>
        <begin position="255"/>
        <end position="256"/>
    </location>
    <ligand>
        <name>NADPH</name>
        <dbReference type="ChEBI" id="CHEBI:57783"/>
    </ligand>
</feature>
<dbReference type="InterPro" id="IPR029139">
    <property type="entry name" value="QueF_N"/>
</dbReference>
<dbReference type="STRING" id="97481.SAMN05444853_10199"/>
<feature type="active site" description="Proton donor" evidence="5">
    <location>
        <position position="194"/>
    </location>
</feature>
<keyword evidence="12" id="KW-1185">Reference proteome</keyword>
<evidence type="ECO:0000313" key="12">
    <source>
        <dbReference type="Proteomes" id="UP001224812"/>
    </source>
</evidence>
<evidence type="ECO:0000313" key="9">
    <source>
        <dbReference type="EMBL" id="MDP8175277.1"/>
    </source>
</evidence>
<reference evidence="11" key="2">
    <citation type="submission" date="2016-10" db="EMBL/GenBank/DDBJ databases">
        <authorList>
            <person name="Varghese N."/>
            <person name="Submissions S."/>
        </authorList>
    </citation>
    <scope>NUCLEOTIDE SEQUENCE [LARGE SCALE GENOMIC DNA]</scope>
    <source>
        <strain evidence="11">DSM 24204</strain>
    </source>
</reference>
<keyword evidence="4 5" id="KW-0560">Oxidoreductase</keyword>
<dbReference type="HAMAP" id="MF_00817">
    <property type="entry name" value="QueF_type2"/>
    <property type="match status" value="1"/>
</dbReference>
<dbReference type="PIRSF" id="PIRSF004750">
    <property type="entry name" value="Nitrile_oxidored_YqcD_prd"/>
    <property type="match status" value="1"/>
</dbReference>
<comment type="catalytic activity">
    <reaction evidence="5">
        <text>7-aminomethyl-7-carbaguanine + 2 NADP(+) = 7-cyano-7-carbaguanine + 2 NADPH + 3 H(+)</text>
        <dbReference type="Rhea" id="RHEA:13409"/>
        <dbReference type="ChEBI" id="CHEBI:15378"/>
        <dbReference type="ChEBI" id="CHEBI:45075"/>
        <dbReference type="ChEBI" id="CHEBI:57783"/>
        <dbReference type="ChEBI" id="CHEBI:58349"/>
        <dbReference type="ChEBI" id="CHEBI:58703"/>
        <dbReference type="EC" id="1.7.1.13"/>
    </reaction>
</comment>
<protein>
    <recommendedName>
        <fullName evidence="5">NADPH-dependent 7-cyano-7-deazaguanine reductase</fullName>
        <ecNumber evidence="5">1.7.1.13</ecNumber>
    </recommendedName>
    <alternativeName>
        <fullName evidence="5">7-cyano-7-carbaguanine reductase</fullName>
    </alternativeName>
    <alternativeName>
        <fullName evidence="5">NADPH-dependent nitrile oxidoreductase</fullName>
    </alternativeName>
    <alternativeName>
        <fullName evidence="5">PreQ(0) reductase</fullName>
    </alternativeName>
</protein>
<keyword evidence="2 5" id="KW-0671">Queuosine biosynthesis</keyword>
<organism evidence="10 11">
    <name type="scientific">Phocoenobacter skyensis</name>
    <dbReference type="NCBI Taxonomy" id="97481"/>
    <lineage>
        <taxon>Bacteria</taxon>
        <taxon>Pseudomonadati</taxon>
        <taxon>Pseudomonadota</taxon>
        <taxon>Gammaproteobacteria</taxon>
        <taxon>Pasteurellales</taxon>
        <taxon>Pasteurellaceae</taxon>
        <taxon>Phocoenobacter</taxon>
    </lineage>
</organism>
<dbReference type="Pfam" id="PF14489">
    <property type="entry name" value="QueF"/>
    <property type="match status" value="1"/>
</dbReference>
<dbReference type="Proteomes" id="UP001231736">
    <property type="component" value="Unassembled WGS sequence"/>
</dbReference>